<reference evidence="1 2" key="1">
    <citation type="submission" date="2020-07" db="EMBL/GenBank/DDBJ databases">
        <title>Whole genome sequence of Sphingobium yanoikuyae A3.</title>
        <authorList>
            <person name="Han S.-S."/>
        </authorList>
    </citation>
    <scope>NUCLEOTIDE SEQUENCE [LARGE SCALE GENOMIC DNA]</scope>
    <source>
        <strain evidence="1 2">A3</strain>
    </source>
</reference>
<dbReference type="Proteomes" id="UP000515377">
    <property type="component" value="Chromosome"/>
</dbReference>
<accession>A0A9X7U7Y2</accession>
<name>A0A9X7U7Y2_SPHYA</name>
<proteinExistence type="predicted"/>
<dbReference type="AlphaFoldDB" id="A0A9X7U7Y2"/>
<evidence type="ECO:0000313" key="1">
    <source>
        <dbReference type="EMBL" id="QNG43564.1"/>
    </source>
</evidence>
<organism evidence="1 2">
    <name type="scientific">Sphingobium yanoikuyae</name>
    <name type="common">Sphingomonas yanoikuyae</name>
    <dbReference type="NCBI Taxonomy" id="13690"/>
    <lineage>
        <taxon>Bacteria</taxon>
        <taxon>Pseudomonadati</taxon>
        <taxon>Pseudomonadota</taxon>
        <taxon>Alphaproteobacteria</taxon>
        <taxon>Sphingomonadales</taxon>
        <taxon>Sphingomonadaceae</taxon>
        <taxon>Sphingobium</taxon>
    </lineage>
</organism>
<sequence length="113" mass="12576">MTMRDHGPVTIKAICARGVEVGDRSATWFEPWRNISAIVAARVPEDEPGQVTVGVAFRNGRMLLKIDDEGQWTDFCAAARGHFPQLVSISELREVLSKPAMVFLHWEAEGARN</sequence>
<evidence type="ECO:0000313" key="2">
    <source>
        <dbReference type="Proteomes" id="UP000515377"/>
    </source>
</evidence>
<protein>
    <submittedName>
        <fullName evidence="1">Uncharacterized protein</fullName>
    </submittedName>
</protein>
<dbReference type="EMBL" id="CP060122">
    <property type="protein sequence ID" value="QNG43564.1"/>
    <property type="molecule type" value="Genomic_DNA"/>
</dbReference>
<gene>
    <name evidence="1" type="ORF">H3V42_16490</name>
</gene>